<proteinExistence type="predicted"/>
<dbReference type="Proteomes" id="UP000316706">
    <property type="component" value="Unassembled WGS sequence"/>
</dbReference>
<feature type="compositionally biased region" description="Basic residues" evidence="1">
    <location>
        <begin position="103"/>
        <end position="131"/>
    </location>
</feature>
<dbReference type="PROSITE" id="PS51318">
    <property type="entry name" value="TAT"/>
    <property type="match status" value="1"/>
</dbReference>
<sequence length="478" mass="50957">MSVTRRGVVKGGAAGALSIALAGSLDGIFQTSAGADTGEAYGYGPLIPDPKGVLDLPKGFSYKVMSVEGDPISDGVVVPGHHDGMATFPASGHGHPGHDHGHPGHGHGHPGHGHGHPGHGPKGHGHGPKGRAHTLLVRNHEQSNNGTPAVAPRELTYDPAATGGTTTLEVDRDGNLLSQYVSLAGTAVNCAGGRTPWGTWLTCEETEGFNGETRSHGWVFEVDPYGRRTEPVPLTALGRFSHEAVAVDPHTHIAYLTEDASRPFGLFFRFLPRSRRGGYHAYRAGGKLEALKVPGVPDLALVTEPGTRLPARWVDVPDPLARQTSVRKQFEDGQVTRSQKLEGAWWGHGKAYFVASYARADQGAAGNHAGQVWTYDPRRNEVELKLIFKPGGRFDGPDNITVSPYGGGVILAEDGDGEQYLVGTTRKDRPFAFARNALNGSEFTGVTFSPDGRVLFFNRQSDPGATFAVTGPWHRLRG</sequence>
<keyword evidence="3" id="KW-1185">Reference proteome</keyword>
<dbReference type="AlphaFoldDB" id="A0A543IAY5"/>
<dbReference type="PANTHER" id="PTHR35399:SF4">
    <property type="entry name" value="MEMBRANE PROTEIN"/>
    <property type="match status" value="1"/>
</dbReference>
<dbReference type="OrthoDB" id="5169219at2"/>
<dbReference type="RefSeq" id="WP_141966767.1">
    <property type="nucleotide sequence ID" value="NZ_VFPO01000001.1"/>
</dbReference>
<dbReference type="EMBL" id="VFPO01000001">
    <property type="protein sequence ID" value="TQM67753.1"/>
    <property type="molecule type" value="Genomic_DNA"/>
</dbReference>
<dbReference type="InterPro" id="IPR008557">
    <property type="entry name" value="PhoX"/>
</dbReference>
<dbReference type="Pfam" id="PF05787">
    <property type="entry name" value="PhoX"/>
    <property type="match status" value="2"/>
</dbReference>
<comment type="caution">
    <text evidence="2">The sequence shown here is derived from an EMBL/GenBank/DDBJ whole genome shotgun (WGS) entry which is preliminary data.</text>
</comment>
<evidence type="ECO:0008006" key="4">
    <source>
        <dbReference type="Google" id="ProtNLM"/>
    </source>
</evidence>
<protein>
    <recommendedName>
        <fullName evidence="4">DUF839 domain-containing protein</fullName>
    </recommendedName>
</protein>
<feature type="region of interest" description="Disordered" evidence="1">
    <location>
        <begin position="88"/>
        <end position="131"/>
    </location>
</feature>
<dbReference type="SUPFAM" id="SSF63829">
    <property type="entry name" value="Calcium-dependent phosphotriesterase"/>
    <property type="match status" value="1"/>
</dbReference>
<reference evidence="2 3" key="1">
    <citation type="submission" date="2019-06" db="EMBL/GenBank/DDBJ databases">
        <title>Sequencing the genomes of 1000 actinobacteria strains.</title>
        <authorList>
            <person name="Klenk H.-P."/>
        </authorList>
    </citation>
    <scope>NUCLEOTIDE SEQUENCE [LARGE SCALE GENOMIC DNA]</scope>
    <source>
        <strain evidence="2 3">DSM 45043</strain>
    </source>
</reference>
<evidence type="ECO:0000256" key="1">
    <source>
        <dbReference type="SAM" id="MobiDB-lite"/>
    </source>
</evidence>
<evidence type="ECO:0000313" key="2">
    <source>
        <dbReference type="EMBL" id="TQM67753.1"/>
    </source>
</evidence>
<gene>
    <name evidence="2" type="ORF">FHX41_1373</name>
</gene>
<organism evidence="2 3">
    <name type="scientific">Actinomadura hallensis</name>
    <dbReference type="NCBI Taxonomy" id="337895"/>
    <lineage>
        <taxon>Bacteria</taxon>
        <taxon>Bacillati</taxon>
        <taxon>Actinomycetota</taxon>
        <taxon>Actinomycetes</taxon>
        <taxon>Streptosporangiales</taxon>
        <taxon>Thermomonosporaceae</taxon>
        <taxon>Actinomadura</taxon>
    </lineage>
</organism>
<accession>A0A543IAY5</accession>
<name>A0A543IAY5_9ACTN</name>
<evidence type="ECO:0000313" key="3">
    <source>
        <dbReference type="Proteomes" id="UP000316706"/>
    </source>
</evidence>
<dbReference type="PANTHER" id="PTHR35399">
    <property type="entry name" value="SLR8030 PROTEIN"/>
    <property type="match status" value="1"/>
</dbReference>
<dbReference type="InterPro" id="IPR006311">
    <property type="entry name" value="TAT_signal"/>
</dbReference>